<reference evidence="1 2" key="1">
    <citation type="submission" date="2019-04" db="EMBL/GenBank/DDBJ databases">
        <title>Friends and foes A comparative genomics studyof 23 Aspergillus species from section Flavi.</title>
        <authorList>
            <consortium name="DOE Joint Genome Institute"/>
            <person name="Kjaerbolling I."/>
            <person name="Vesth T."/>
            <person name="Frisvad J.C."/>
            <person name="Nybo J.L."/>
            <person name="Theobald S."/>
            <person name="Kildgaard S."/>
            <person name="Isbrandt T."/>
            <person name="Kuo A."/>
            <person name="Sato A."/>
            <person name="Lyhne E.K."/>
            <person name="Kogle M.E."/>
            <person name="Wiebenga A."/>
            <person name="Kun R.S."/>
            <person name="Lubbers R.J."/>
            <person name="Makela M.R."/>
            <person name="Barry K."/>
            <person name="Chovatia M."/>
            <person name="Clum A."/>
            <person name="Daum C."/>
            <person name="Haridas S."/>
            <person name="He G."/>
            <person name="LaButti K."/>
            <person name="Lipzen A."/>
            <person name="Mondo S."/>
            <person name="Riley R."/>
            <person name="Salamov A."/>
            <person name="Simmons B.A."/>
            <person name="Magnuson J.K."/>
            <person name="Henrissat B."/>
            <person name="Mortensen U.H."/>
            <person name="Larsen T.O."/>
            <person name="Devries R.P."/>
            <person name="Grigoriev I.V."/>
            <person name="Machida M."/>
            <person name="Baker S.E."/>
            <person name="Andersen M.R."/>
        </authorList>
    </citation>
    <scope>NUCLEOTIDE SEQUENCE [LARGE SCALE GENOMIC DNA]</scope>
    <source>
        <strain evidence="1 2">CBS 763.97</strain>
    </source>
</reference>
<proteinExistence type="predicted"/>
<organism evidence="1 2">
    <name type="scientific">Aspergillus caelatus</name>
    <dbReference type="NCBI Taxonomy" id="61420"/>
    <lineage>
        <taxon>Eukaryota</taxon>
        <taxon>Fungi</taxon>
        <taxon>Dikarya</taxon>
        <taxon>Ascomycota</taxon>
        <taxon>Pezizomycotina</taxon>
        <taxon>Eurotiomycetes</taxon>
        <taxon>Eurotiomycetidae</taxon>
        <taxon>Eurotiales</taxon>
        <taxon>Aspergillaceae</taxon>
        <taxon>Aspergillus</taxon>
        <taxon>Aspergillus subgen. Circumdati</taxon>
    </lineage>
</organism>
<name>A0A5N7ABV4_9EURO</name>
<dbReference type="EMBL" id="ML737611">
    <property type="protein sequence ID" value="KAE8366539.1"/>
    <property type="molecule type" value="Genomic_DNA"/>
</dbReference>
<evidence type="ECO:0000313" key="1">
    <source>
        <dbReference type="EMBL" id="KAE8366539.1"/>
    </source>
</evidence>
<dbReference type="AlphaFoldDB" id="A0A5N7ABV4"/>
<evidence type="ECO:0000313" key="2">
    <source>
        <dbReference type="Proteomes" id="UP000326268"/>
    </source>
</evidence>
<keyword evidence="2" id="KW-1185">Reference proteome</keyword>
<dbReference type="InterPro" id="IPR009836">
    <property type="entry name" value="GRDP-like"/>
</dbReference>
<dbReference type="PANTHER" id="PTHR34365">
    <property type="entry name" value="ENOLASE (DUF1399)"/>
    <property type="match status" value="1"/>
</dbReference>
<dbReference type="PANTHER" id="PTHR34365:SF7">
    <property type="entry name" value="GLYCINE-RICH DOMAIN-CONTAINING PROTEIN 1"/>
    <property type="match status" value="1"/>
</dbReference>
<dbReference type="Pfam" id="PF07173">
    <property type="entry name" value="GRDP-like"/>
    <property type="match status" value="1"/>
</dbReference>
<dbReference type="GeneID" id="43659826"/>
<protein>
    <submittedName>
        <fullName evidence="1">Uncharacterized protein</fullName>
    </submittedName>
</protein>
<dbReference type="Proteomes" id="UP000326268">
    <property type="component" value="Unassembled WGS sequence"/>
</dbReference>
<gene>
    <name evidence="1" type="ORF">BDV27DRAFT_170687</name>
</gene>
<dbReference type="RefSeq" id="XP_031929620.1">
    <property type="nucleotide sequence ID" value="XM_032075380.1"/>
</dbReference>
<accession>A0A5N7ABV4</accession>
<sequence length="578" mass="65612">MRILSFLSKQLSRGPFSSKKGPSSRLLSAQRPCFAKADSPDQEATAPDISIMDARELAHVSQDSVPSVAQAAVHLLLMDTIWTWKHNITTGETANKLLSLPTVDGLTSQWDDEKRSLQLLAGVMEAAVPRFYAWWITVDHRLTKEIPKNGFLELPADLLPPLDVMIIWHAYMLQPGLYADDCSRLQVPDMRRILFPWQAIYNAIDIMTLEYKIPSVAEDFFELITGQSVDLVEELVTTANLWVYRIRCPYCQITKKMPILNNVQTDDIHQGFELECDCGYIPSVDALRQDLLHLQQTGNMCVRGAYSSSSLGHALRLLVSRIPEPSLQPFAKREDLIRAIQAASSETSDSTWAVERLLSLYIPTSPVTEATSAHYSSVLRAMCFVDKMHQYCWLRSPALCYRANSNSISVSIGTLPRAQQKYQNFLQVARQPENIPITPTSDVGLFWHTHQLSPGPYRQFCIRQLGRFMDYDDKVAHEVLDKNFAATQDSYSRELSGEYDTCLCWACELERNDHELAIDDPGISSGSDDLHEWARRVAVVFWKEVEDQRQRGQPGLARESLREVLARTRQERIVSRFG</sequence>
<dbReference type="OrthoDB" id="2684236at2759"/>